<name>S9RTP5_9RHOB</name>
<reference evidence="2" key="1">
    <citation type="journal article" date="2014" name="Stand. Genomic Sci.">
        <title>Genome sequence of the exopolysaccharide-producing Salipiger mucosus type strain (DSM 16094(T)), a moderately halophilic member of the Roseobacter clade.</title>
        <authorList>
            <person name="Riedel T."/>
            <person name="Spring S."/>
            <person name="Fiebig A."/>
            <person name="Petersen J."/>
            <person name="Kyrpides N.C."/>
            <person name="Goker M."/>
            <person name="Klenk H.P."/>
        </authorList>
    </citation>
    <scope>NUCLEOTIDE SEQUENCE [LARGE SCALE GENOMIC DNA]</scope>
    <source>
        <strain evidence="2">DSM 16094</strain>
    </source>
</reference>
<organism evidence="1 2">
    <name type="scientific">Salipiger mucosus DSM 16094</name>
    <dbReference type="NCBI Taxonomy" id="1123237"/>
    <lineage>
        <taxon>Bacteria</taxon>
        <taxon>Pseudomonadati</taxon>
        <taxon>Pseudomonadota</taxon>
        <taxon>Alphaproteobacteria</taxon>
        <taxon>Rhodobacterales</taxon>
        <taxon>Roseobacteraceae</taxon>
        <taxon>Salipiger</taxon>
    </lineage>
</organism>
<sequence length="243" mass="27211">MILQTRLPYDPASQRPLPNIAPLEMAEWLMVDEAYAPQMAERARLLAEDRAAVLALDPAARPAAEELLEMVLAHLPEGFTREGEAVTRPDGVVVTLDRADPMGTLGHLVQEDLCLMEKRGEEHVLTGAVLCFPAHWRLADKFMQPLVAIHVPIAAYDDNIARRVQRLFDGIRPGRPLWRFNLLNDEDPALFQPGRKAAPRQETPARYLRSERQCLVRLPESGAVVFSIHTFVLERAAVMEATA</sequence>
<evidence type="ECO:0008006" key="3">
    <source>
        <dbReference type="Google" id="ProtNLM"/>
    </source>
</evidence>
<dbReference type="InterPro" id="IPR021848">
    <property type="entry name" value="HODM_asu-like"/>
</dbReference>
<dbReference type="OrthoDB" id="5242510at2"/>
<dbReference type="eggNOG" id="ENOG502Z7ZS">
    <property type="taxonomic scope" value="Bacteria"/>
</dbReference>
<comment type="caution">
    <text evidence="1">The sequence shown here is derived from an EMBL/GenBank/DDBJ whole genome shotgun (WGS) entry which is preliminary data.</text>
</comment>
<proteinExistence type="predicted"/>
<dbReference type="HOGENOM" id="CLU_025462_1_0_5"/>
<keyword evidence="2" id="KW-1185">Reference proteome</keyword>
<accession>S9RTP5</accession>
<dbReference type="RefSeq" id="WP_020042272.1">
    <property type="nucleotide sequence ID" value="NZ_KE557277.1"/>
</dbReference>
<dbReference type="Pfam" id="PF11927">
    <property type="entry name" value="HODM_asu-like"/>
    <property type="match status" value="1"/>
</dbReference>
<dbReference type="AlphaFoldDB" id="S9RTP5"/>
<evidence type="ECO:0000313" key="2">
    <source>
        <dbReference type="Proteomes" id="UP000015347"/>
    </source>
</evidence>
<protein>
    <recommendedName>
        <fullName evidence="3">DUF3445 domain-containing protein</fullName>
    </recommendedName>
</protein>
<dbReference type="EMBL" id="APVH01000031">
    <property type="protein sequence ID" value="EPX81450.1"/>
    <property type="molecule type" value="Genomic_DNA"/>
</dbReference>
<gene>
    <name evidence="1" type="ORF">Salmuc_05116</name>
</gene>
<evidence type="ECO:0000313" key="1">
    <source>
        <dbReference type="EMBL" id="EPX81450.1"/>
    </source>
</evidence>
<dbReference type="Proteomes" id="UP000015347">
    <property type="component" value="Unassembled WGS sequence"/>
</dbReference>